<evidence type="ECO:0000256" key="1">
    <source>
        <dbReference type="SAM" id="MobiDB-lite"/>
    </source>
</evidence>
<dbReference type="RefSeq" id="WP_130458983.1">
    <property type="nucleotide sequence ID" value="NZ_SHKM01000001.1"/>
</dbReference>
<accession>A0ABY0ISP8</accession>
<reference evidence="4 5" key="1">
    <citation type="submission" date="2019-02" db="EMBL/GenBank/DDBJ databases">
        <title>Genomic Encyclopedia of Type Strains, Phase IV (KMG-IV): sequencing the most valuable type-strain genomes for metagenomic binning, comparative biology and taxonomic classification.</title>
        <authorList>
            <person name="Goeker M."/>
        </authorList>
    </citation>
    <scope>NUCLEOTIDE SEQUENCE [LARGE SCALE GENOMIC DNA]</scope>
    <source>
        <strain evidence="4 5">DSM 21223</strain>
    </source>
</reference>
<dbReference type="InterPro" id="IPR011836">
    <property type="entry name" value="YhdP"/>
</dbReference>
<dbReference type="InterPro" id="IPR025263">
    <property type="entry name" value="YhdP_central"/>
</dbReference>
<proteinExistence type="predicted"/>
<dbReference type="EMBL" id="SHKM01000001">
    <property type="protein sequence ID" value="RZT90594.1"/>
    <property type="molecule type" value="Genomic_DNA"/>
</dbReference>
<feature type="region of interest" description="Disordered" evidence="1">
    <location>
        <begin position="1304"/>
        <end position="1325"/>
    </location>
</feature>
<comment type="caution">
    <text evidence="4">The sequence shown here is derived from an EMBL/GenBank/DDBJ whole genome shotgun (WGS) entry which is preliminary data.</text>
</comment>
<keyword evidence="2" id="KW-0812">Transmembrane</keyword>
<dbReference type="Pfam" id="PF13116">
    <property type="entry name" value="YhdP"/>
    <property type="match status" value="1"/>
</dbReference>
<protein>
    <submittedName>
        <fullName evidence="4">Uncharacterized protein (TIGR02099 family)</fullName>
    </submittedName>
</protein>
<evidence type="ECO:0000313" key="5">
    <source>
        <dbReference type="Proteomes" id="UP000292136"/>
    </source>
</evidence>
<keyword evidence="2" id="KW-0472">Membrane</keyword>
<name>A0ABY0ISP8_9RHOO</name>
<keyword evidence="2" id="KW-1133">Transmembrane helix</keyword>
<evidence type="ECO:0000313" key="4">
    <source>
        <dbReference type="EMBL" id="RZT90594.1"/>
    </source>
</evidence>
<gene>
    <name evidence="4" type="ORF">EV678_1412</name>
</gene>
<dbReference type="NCBIfam" id="TIGR02099">
    <property type="entry name" value="YhdP family protein"/>
    <property type="match status" value="1"/>
</dbReference>
<organism evidence="4 5">
    <name type="scientific">Azospira oryzae</name>
    <dbReference type="NCBI Taxonomy" id="146939"/>
    <lineage>
        <taxon>Bacteria</taxon>
        <taxon>Pseudomonadati</taxon>
        <taxon>Pseudomonadota</taxon>
        <taxon>Betaproteobacteria</taxon>
        <taxon>Rhodocyclales</taxon>
        <taxon>Rhodocyclaceae</taxon>
        <taxon>Azospira</taxon>
    </lineage>
</organism>
<dbReference type="PANTHER" id="PTHR38690:SF1">
    <property type="entry name" value="PROTEASE"/>
    <property type="match status" value="1"/>
</dbReference>
<dbReference type="PANTHER" id="PTHR38690">
    <property type="entry name" value="PROTEASE-RELATED"/>
    <property type="match status" value="1"/>
</dbReference>
<keyword evidence="5" id="KW-1185">Reference proteome</keyword>
<evidence type="ECO:0000259" key="3">
    <source>
        <dbReference type="Pfam" id="PF13116"/>
    </source>
</evidence>
<dbReference type="Proteomes" id="UP000292136">
    <property type="component" value="Unassembled WGS sequence"/>
</dbReference>
<sequence length="1325" mass="142763">MTDSVLRSALYHRLHALLPFLVSPRARQFWRRVGRLALVAGVVVYFVFAFLVLALRYWVLPNVGNYRADIEQAVSQAVGLPVTIGHIDAGWRGLRPELTLADVRVADRQGYPALAFERVESVLSWWSVPHLSPRLHLLEISEPTLLVRRLADGRFEVAGIPLEDGKSDGSALHWVLSQERIHIKDATIVWEDLQRGAPPLTLEAVNFLLENRGRRHRFGLSALPPAELASRLDLRGDLRGSDPQRLEDWSGELYTEFVHTDLAAWQAWVDYPVSLPQGSGALRLWLEVEKGLPVAATADVGLQDLRLKLAKDLPELDLLRLAGRISGERRNGDTRFSGKRVGLATRDGTSLEPTDFAFSWQEGGLFSDRRRGSAAATTLDLGALAALAEHLPLGAEVRQWLNDYAPRGLVRDLKASWTENEGKPQDYNLKARFDGLGIKASSRFPGFAGMSGTVDAGDRGGSLTLRSAKAQLELPQVFPDPRLAVDALNSQVSWKIDGSRLDVSLDSLTFNGPDATGSAQGTYRLSGDGPGSIDLTAGISKADGTAVWRYMPKVVSQDARDWLKSSITGGTASEAKLVLKGDLARFPFLDPKDGQFLVTARINGATLEYASGWPRIDDIQGSLRFEGARMLIEAKSAKLLGARLSGVKAEIADLEAPEELLSITGKAEGPTGEFLKFIDQSPVGDKIDNFTDGMKAQGEGRLNLQLELFLRRMADSRIKGDYEFLNNQVTVEPGLPPITQANGRLHFTDAGISVREITGQFLGGPMKLSASNEGDKVLVNASGSLTAAALRRQLDLPLFDNVSGSAAWKGEVRVRKKTAELVVDSDLKGLASSLPEPFNKSAAAALPLHLERGALAEAAPRKGAPAPVAREQVKFTLGKLASAHIIRRREAAGPVTERGAIAIGEGLSLPERGLALTVNLPSVDADFWLKALTPANGNGGSASSGGSAAVGESAAPLSLAVLKTPLLDISGRRLHDVTLKAAPAGNSWQVEVNAKEAAGQINWDGAGQGRVKARLKYLTLPESTPQQEAMQRLGEAENQDELPGLDIVADSFTLGSRRFGKLELLARNEGRVWRLDKVLLSSPDGSINGKGLWRTDPRGAHRTDVEFRLEAGDAGKYLDRLGFPGTLKRGSATLAGKLAWNNTPTTLDIPSLSGEVKLTAEKGQFAKVEPGIGKLIGLLSLQSLPRRITLDFRDVFSEGFAFDNVEGTFKVQNGLMKTSDLSIDGPAAKVGIKGDINLDNETQNLRVRVQPALGSSVALGTAALVNPVAGVAALIAQKVLQNPVDQIFAFEYAVTGSWEDPKVEKVSAAKADKSEKAKTDESAKP</sequence>
<feature type="transmembrane region" description="Helical" evidence="2">
    <location>
        <begin position="36"/>
        <end position="59"/>
    </location>
</feature>
<feature type="domain" description="YhdP central" evidence="3">
    <location>
        <begin position="32"/>
        <end position="1303"/>
    </location>
</feature>
<evidence type="ECO:0000256" key="2">
    <source>
        <dbReference type="SAM" id="Phobius"/>
    </source>
</evidence>